<dbReference type="InterPro" id="IPR000182">
    <property type="entry name" value="GNAT_dom"/>
</dbReference>
<dbReference type="InterPro" id="IPR016181">
    <property type="entry name" value="Acyl_CoA_acyltransferase"/>
</dbReference>
<proteinExistence type="inferred from homology"/>
<keyword evidence="6" id="KW-1185">Reference proteome</keyword>
<keyword evidence="1" id="KW-0808">Transferase</keyword>
<dbReference type="Gene3D" id="3.40.630.30">
    <property type="match status" value="1"/>
</dbReference>
<dbReference type="CDD" id="cd04301">
    <property type="entry name" value="NAT_SF"/>
    <property type="match status" value="1"/>
</dbReference>
<accession>A0A9X3RRT8</accession>
<evidence type="ECO:0000313" key="5">
    <source>
        <dbReference type="EMBL" id="MCZ9305362.1"/>
    </source>
</evidence>
<evidence type="ECO:0000259" key="4">
    <source>
        <dbReference type="PROSITE" id="PS51186"/>
    </source>
</evidence>
<reference evidence="5" key="1">
    <citation type="submission" date="2022-02" db="EMBL/GenBank/DDBJ databases">
        <title>Corynebacterium sp. from urogenital microbiome.</title>
        <authorList>
            <person name="Cappelli E.A."/>
            <person name="Ribeiro T.G."/>
            <person name="Peixe L."/>
        </authorList>
    </citation>
    <scope>NUCLEOTIDE SEQUENCE</scope>
    <source>
        <strain evidence="5">C9Ua_112</strain>
    </source>
</reference>
<comment type="similarity">
    <text evidence="3">Belongs to the acetyltransferase family. RimJ subfamily.</text>
</comment>
<dbReference type="GeneID" id="301813386"/>
<dbReference type="Pfam" id="PF13302">
    <property type="entry name" value="Acetyltransf_3"/>
    <property type="match status" value="1"/>
</dbReference>
<dbReference type="GO" id="GO:0016747">
    <property type="term" value="F:acyltransferase activity, transferring groups other than amino-acyl groups"/>
    <property type="evidence" value="ECO:0007669"/>
    <property type="project" value="InterPro"/>
</dbReference>
<name>A0A9X3RRT8_9CORY</name>
<dbReference type="AlphaFoldDB" id="A0A9X3RRT8"/>
<evidence type="ECO:0000256" key="2">
    <source>
        <dbReference type="ARBA" id="ARBA00023315"/>
    </source>
</evidence>
<evidence type="ECO:0000313" key="6">
    <source>
        <dbReference type="Proteomes" id="UP001146505"/>
    </source>
</evidence>
<dbReference type="PANTHER" id="PTHR43792:SF8">
    <property type="entry name" value="[RIBOSOMAL PROTEIN US5]-ALANINE N-ACETYLTRANSFERASE"/>
    <property type="match status" value="1"/>
</dbReference>
<dbReference type="PANTHER" id="PTHR43792">
    <property type="entry name" value="GNAT FAMILY, PUTATIVE (AFU_ORTHOLOGUE AFUA_3G00765)-RELATED-RELATED"/>
    <property type="match status" value="1"/>
</dbReference>
<feature type="domain" description="N-acetyltransferase" evidence="4">
    <location>
        <begin position="14"/>
        <end position="178"/>
    </location>
</feature>
<dbReference type="EMBL" id="JAKMUV010000008">
    <property type="protein sequence ID" value="MCZ9305362.1"/>
    <property type="molecule type" value="Genomic_DNA"/>
</dbReference>
<dbReference type="InterPro" id="IPR051531">
    <property type="entry name" value="N-acetyltransferase"/>
</dbReference>
<dbReference type="PROSITE" id="PS51186">
    <property type="entry name" value="GNAT"/>
    <property type="match status" value="1"/>
</dbReference>
<dbReference type="Proteomes" id="UP001146505">
    <property type="component" value="Unassembled WGS sequence"/>
</dbReference>
<sequence length="187" mass="20361">MLKPSILPLSSGDTCLRRMTNADAAAYAAGTEDETVRRFGHLPEPKYTPTSVQTMIREVVEPGLVDGSLAVLTLADVESDEFVGSIVIFDVSAESAEVGFWIAPDWRGCGHASRGIELAVELARESGLKALTARTVTTNEASQQCLVNAGFVEMFRKTGTTPAGIREDLIHYHRKLYPDPIFPLHTE</sequence>
<keyword evidence="2" id="KW-0012">Acyltransferase</keyword>
<evidence type="ECO:0000256" key="1">
    <source>
        <dbReference type="ARBA" id="ARBA00022679"/>
    </source>
</evidence>
<gene>
    <name evidence="5" type="ORF">L8U58_07465</name>
</gene>
<evidence type="ECO:0000256" key="3">
    <source>
        <dbReference type="ARBA" id="ARBA00038502"/>
    </source>
</evidence>
<dbReference type="SUPFAM" id="SSF55729">
    <property type="entry name" value="Acyl-CoA N-acyltransferases (Nat)"/>
    <property type="match status" value="1"/>
</dbReference>
<protein>
    <submittedName>
        <fullName evidence="5">GNAT family N-acetyltransferase</fullName>
    </submittedName>
</protein>
<dbReference type="RefSeq" id="WP_269955041.1">
    <property type="nucleotide sequence ID" value="NZ_JAKMUV010000008.1"/>
</dbReference>
<comment type="caution">
    <text evidence="5">The sequence shown here is derived from an EMBL/GenBank/DDBJ whole genome shotgun (WGS) entry which is preliminary data.</text>
</comment>
<organism evidence="5 6">
    <name type="scientific">Corynebacterium macclintockiae</name>
    <dbReference type="NCBI Taxonomy" id="2913501"/>
    <lineage>
        <taxon>Bacteria</taxon>
        <taxon>Bacillati</taxon>
        <taxon>Actinomycetota</taxon>
        <taxon>Actinomycetes</taxon>
        <taxon>Mycobacteriales</taxon>
        <taxon>Corynebacteriaceae</taxon>
        <taxon>Corynebacterium</taxon>
    </lineage>
</organism>